<protein>
    <recommendedName>
        <fullName evidence="9">Holliday junction branch migration complex subunit RuvB</fullName>
        <ecNumber evidence="9">3.6.4.-</ecNumber>
    </recommendedName>
</protein>
<proteinExistence type="inferred from homology"/>
<dbReference type="GO" id="GO:0005737">
    <property type="term" value="C:cytoplasm"/>
    <property type="evidence" value="ECO:0007669"/>
    <property type="project" value="UniProtKB-SubCell"/>
</dbReference>
<comment type="function">
    <text evidence="9">The RuvA-RuvB-RuvC complex processes Holliday junction (HJ) DNA during genetic recombination and DNA repair, while the RuvA-RuvB complex plays an important role in the rescue of blocked DNA replication forks via replication fork reversal (RFR). RuvA specifically binds to HJ cruciform DNA, conferring on it an open structure. The RuvB hexamer acts as an ATP-dependent pump, pulling dsDNA into and through the RuvAB complex. RuvB forms 2 homohexamers on either side of HJ DNA bound by 1 or 2 RuvA tetramers; 4 subunits per hexamer contact DNA at a time. Coordinated motions by a converter formed by DNA-disengaged RuvB subunits stimulates ATP hydrolysis and nucleotide exchange. Immobilization of the converter enables RuvB to convert the ATP-contained energy into a lever motion, pulling 2 nucleotides of DNA out of the RuvA tetramer per ATP hydrolyzed, thus driving DNA branch migration. The RuvB motors rotate together with the DNA substrate, which together with the progressing nucleotide cycle form the mechanistic basis for DNA recombination by continuous HJ branch migration. Branch migration allows RuvC to scan DNA until it finds its consensus sequence, where it cleaves and resolves cruciform DNA.</text>
</comment>
<dbReference type="InterPro" id="IPR008824">
    <property type="entry name" value="RuvB-like_N"/>
</dbReference>
<comment type="similarity">
    <text evidence="9">Belongs to the RuvB family.</text>
</comment>
<keyword evidence="8 9" id="KW-0234">DNA repair</keyword>
<dbReference type="SMART" id="SM00382">
    <property type="entry name" value="AAA"/>
    <property type="match status" value="1"/>
</dbReference>
<evidence type="ECO:0000256" key="5">
    <source>
        <dbReference type="ARBA" id="ARBA00022840"/>
    </source>
</evidence>
<feature type="binding site" evidence="9">
    <location>
        <position position="215"/>
    </location>
    <ligand>
        <name>ATP</name>
        <dbReference type="ChEBI" id="CHEBI:30616"/>
    </ligand>
</feature>
<evidence type="ECO:0000256" key="9">
    <source>
        <dbReference type="HAMAP-Rule" id="MF_00016"/>
    </source>
</evidence>
<dbReference type="PANTHER" id="PTHR42848">
    <property type="match status" value="1"/>
</dbReference>
<feature type="binding site" evidence="9">
    <location>
        <position position="62"/>
    </location>
    <ligand>
        <name>ATP</name>
        <dbReference type="ChEBI" id="CHEBI:30616"/>
    </ligand>
</feature>
<keyword evidence="6 9" id="KW-0238">DNA-binding</keyword>
<dbReference type="STRING" id="434131.NRI_0552"/>
<dbReference type="OrthoDB" id="9804478at2"/>
<dbReference type="InterPro" id="IPR036388">
    <property type="entry name" value="WH-like_DNA-bd_sf"/>
</dbReference>
<keyword evidence="11" id="KW-0347">Helicase</keyword>
<dbReference type="Gene3D" id="1.10.8.60">
    <property type="match status" value="1"/>
</dbReference>
<dbReference type="KEGG" id="nri:NRI_0552"/>
<keyword evidence="1 9" id="KW-0963">Cytoplasm</keyword>
<feature type="binding site" evidence="9">
    <location>
        <position position="168"/>
    </location>
    <ligand>
        <name>ATP</name>
        <dbReference type="ChEBI" id="CHEBI:30616"/>
    </ligand>
</feature>
<keyword evidence="3 9" id="KW-0227">DNA damage</keyword>
<dbReference type="Pfam" id="PF17864">
    <property type="entry name" value="AAA_lid_4"/>
    <property type="match status" value="1"/>
</dbReference>
<dbReference type="HOGENOM" id="CLU_055599_1_0_5"/>
<evidence type="ECO:0000256" key="7">
    <source>
        <dbReference type="ARBA" id="ARBA00023172"/>
    </source>
</evidence>
<organism evidence="11 12">
    <name type="scientific">Neorickettsia risticii (strain Illinois)</name>
    <dbReference type="NCBI Taxonomy" id="434131"/>
    <lineage>
        <taxon>Bacteria</taxon>
        <taxon>Pseudomonadati</taxon>
        <taxon>Pseudomonadota</taxon>
        <taxon>Alphaproteobacteria</taxon>
        <taxon>Rickettsiales</taxon>
        <taxon>Anaplasmataceae</taxon>
        <taxon>Neorickettsia</taxon>
    </lineage>
</organism>
<feature type="domain" description="AAA+ ATPase" evidence="10">
    <location>
        <begin position="48"/>
        <end position="183"/>
    </location>
</feature>
<dbReference type="Pfam" id="PF05496">
    <property type="entry name" value="RuvB_N"/>
    <property type="match status" value="1"/>
</dbReference>
<keyword evidence="7 9" id="KW-0233">DNA recombination</keyword>
<evidence type="ECO:0000313" key="11">
    <source>
        <dbReference type="EMBL" id="ACT69541.1"/>
    </source>
</evidence>
<feature type="binding site" evidence="9">
    <location>
        <begin position="125"/>
        <end position="127"/>
    </location>
    <ligand>
        <name>ATP</name>
        <dbReference type="ChEBI" id="CHEBI:30616"/>
    </ligand>
</feature>
<dbReference type="InterPro" id="IPR000641">
    <property type="entry name" value="CbxX/CfxQ"/>
</dbReference>
<dbReference type="NCBIfam" id="TIGR00635">
    <property type="entry name" value="ruvB"/>
    <property type="match status" value="1"/>
</dbReference>
<dbReference type="Proteomes" id="UP000001627">
    <property type="component" value="Chromosome"/>
</dbReference>
<evidence type="ECO:0000256" key="1">
    <source>
        <dbReference type="ARBA" id="ARBA00022490"/>
    </source>
</evidence>
<dbReference type="PANTHER" id="PTHR42848:SF1">
    <property type="entry name" value="HOLLIDAY JUNCTION BRANCH MIGRATION COMPLEX SUBUNIT RUVB"/>
    <property type="match status" value="1"/>
</dbReference>
<comment type="catalytic activity">
    <reaction evidence="9">
        <text>ATP + H2O = ADP + phosphate + H(+)</text>
        <dbReference type="Rhea" id="RHEA:13065"/>
        <dbReference type="ChEBI" id="CHEBI:15377"/>
        <dbReference type="ChEBI" id="CHEBI:15378"/>
        <dbReference type="ChEBI" id="CHEBI:30616"/>
        <dbReference type="ChEBI" id="CHEBI:43474"/>
        <dbReference type="ChEBI" id="CHEBI:456216"/>
    </reaction>
</comment>
<sequence length="331" mass="37422">MRDSIFEQEETFQDLSLRPKSIKKFVGQKRVIENLQVFIDSAQKRNDSLDHVLFCGPPGLGKTTLAHIISNELESRIHTTAGPLLSKAGDIAAILTNLHKNDILFIDEIHRLPSAVEEVLYPAMEDYHLDLIVGDGPAAKSIRINLAKFTLVAATTRVGMLSNPLRDRFGITLRLDFYTVNELLQLLQQAAERLSVNIENGAMIELAKRSRGTPRIALRLLKRMRDFLEVSDFDVITPEFADLALNKMEVDQFGLDKLDYTYMHFIAENYSDNPVGVKTIAAAISEKEDSIEELIEPYLIKIGFLNRTQRGRRLTRKALDYLSTISLTRPP</sequence>
<dbReference type="NCBIfam" id="NF000868">
    <property type="entry name" value="PRK00080.1"/>
    <property type="match status" value="1"/>
</dbReference>
<evidence type="ECO:0000256" key="3">
    <source>
        <dbReference type="ARBA" id="ARBA00022763"/>
    </source>
</evidence>
<feature type="region of interest" description="Head domain (RuvB-H)" evidence="9">
    <location>
        <begin position="252"/>
        <end position="331"/>
    </location>
</feature>
<dbReference type="GO" id="GO:0048476">
    <property type="term" value="C:Holliday junction resolvase complex"/>
    <property type="evidence" value="ECO:0007669"/>
    <property type="project" value="UniProtKB-UniRule"/>
</dbReference>
<dbReference type="GO" id="GO:0006310">
    <property type="term" value="P:DNA recombination"/>
    <property type="evidence" value="ECO:0007669"/>
    <property type="project" value="UniProtKB-UniRule"/>
</dbReference>
<comment type="caution">
    <text evidence="9">Lacks conserved residue(s) required for the propagation of feature annotation.</text>
</comment>
<dbReference type="SUPFAM" id="SSF46785">
    <property type="entry name" value="Winged helix' DNA-binding domain"/>
    <property type="match status" value="1"/>
</dbReference>
<dbReference type="EMBL" id="CP001431">
    <property type="protein sequence ID" value="ACT69541.1"/>
    <property type="molecule type" value="Genomic_DNA"/>
</dbReference>
<evidence type="ECO:0000313" key="12">
    <source>
        <dbReference type="Proteomes" id="UP000001627"/>
    </source>
</evidence>
<dbReference type="EC" id="3.6.4.-" evidence="9"/>
<comment type="subcellular location">
    <subcellularLocation>
        <location evidence="9">Cytoplasm</location>
    </subcellularLocation>
</comment>
<dbReference type="Pfam" id="PF05491">
    <property type="entry name" value="WHD_RuvB"/>
    <property type="match status" value="1"/>
</dbReference>
<evidence type="ECO:0000256" key="2">
    <source>
        <dbReference type="ARBA" id="ARBA00022741"/>
    </source>
</evidence>
<dbReference type="SUPFAM" id="SSF52540">
    <property type="entry name" value="P-loop containing nucleoside triphosphate hydrolases"/>
    <property type="match status" value="1"/>
</dbReference>
<dbReference type="InterPro" id="IPR003593">
    <property type="entry name" value="AAA+_ATPase"/>
</dbReference>
<dbReference type="GO" id="GO:0009378">
    <property type="term" value="F:four-way junction helicase activity"/>
    <property type="evidence" value="ECO:0007669"/>
    <property type="project" value="InterPro"/>
</dbReference>
<dbReference type="CDD" id="cd00009">
    <property type="entry name" value="AAA"/>
    <property type="match status" value="1"/>
</dbReference>
<accession>C6V563</accession>
<feature type="region of interest" description="Small ATPAse domain (RuvB-S)" evidence="9">
    <location>
        <begin position="179"/>
        <end position="249"/>
    </location>
</feature>
<evidence type="ECO:0000256" key="4">
    <source>
        <dbReference type="ARBA" id="ARBA00022801"/>
    </source>
</evidence>
<feature type="binding site" evidence="9">
    <location>
        <position position="18"/>
    </location>
    <ligand>
        <name>ATP</name>
        <dbReference type="ChEBI" id="CHEBI:30616"/>
    </ligand>
</feature>
<feature type="binding site" evidence="9">
    <location>
        <position position="59"/>
    </location>
    <ligand>
        <name>ATP</name>
        <dbReference type="ChEBI" id="CHEBI:30616"/>
    </ligand>
</feature>
<dbReference type="InterPro" id="IPR008823">
    <property type="entry name" value="RuvB_wg_C"/>
</dbReference>
<dbReference type="GO" id="GO:0005524">
    <property type="term" value="F:ATP binding"/>
    <property type="evidence" value="ECO:0007669"/>
    <property type="project" value="UniProtKB-UniRule"/>
</dbReference>
<dbReference type="InterPro" id="IPR004605">
    <property type="entry name" value="DNA_helicase_Holl-junc_RuvB"/>
</dbReference>
<dbReference type="GO" id="GO:0006281">
    <property type="term" value="P:DNA repair"/>
    <property type="evidence" value="ECO:0007669"/>
    <property type="project" value="UniProtKB-UniRule"/>
</dbReference>
<keyword evidence="5 9" id="KW-0067">ATP-binding</keyword>
<name>C6V563_NEORI</name>
<keyword evidence="2 9" id="KW-0547">Nucleotide-binding</keyword>
<feature type="binding site" evidence="9">
    <location>
        <position position="178"/>
    </location>
    <ligand>
        <name>ATP</name>
        <dbReference type="ChEBI" id="CHEBI:30616"/>
    </ligand>
</feature>
<feature type="binding site" evidence="9">
    <location>
        <position position="307"/>
    </location>
    <ligand>
        <name>DNA</name>
        <dbReference type="ChEBI" id="CHEBI:16991"/>
    </ligand>
</feature>
<evidence type="ECO:0000256" key="6">
    <source>
        <dbReference type="ARBA" id="ARBA00023125"/>
    </source>
</evidence>
<comment type="subunit">
    <text evidence="9">Homohexamer. Forms an RuvA(8)-RuvB(12)-Holliday junction (HJ) complex. HJ DNA is sandwiched between 2 RuvA tetramers; dsDNA enters through RuvA and exits via RuvB. An RuvB hexamer assembles on each DNA strand where it exits the tetramer. Each RuvB hexamer is contacted by two RuvA subunits (via domain III) on 2 adjacent RuvB subunits; this complex drives branch migration. In the full resolvosome a probable DNA-RuvA(4)-RuvB(12)-RuvC(2) complex forms which resolves the HJ.</text>
</comment>
<dbReference type="HAMAP" id="MF_00016">
    <property type="entry name" value="DNA_HJ_migration_RuvB"/>
    <property type="match status" value="1"/>
</dbReference>
<evidence type="ECO:0000256" key="8">
    <source>
        <dbReference type="ARBA" id="ARBA00023204"/>
    </source>
</evidence>
<dbReference type="GO" id="GO:0016887">
    <property type="term" value="F:ATP hydrolysis activity"/>
    <property type="evidence" value="ECO:0007669"/>
    <property type="project" value="RHEA"/>
</dbReference>
<feature type="binding site" evidence="9">
    <location>
        <position position="64"/>
    </location>
    <ligand>
        <name>ATP</name>
        <dbReference type="ChEBI" id="CHEBI:30616"/>
    </ligand>
</feature>
<feature type="binding site" evidence="9">
    <location>
        <position position="63"/>
    </location>
    <ligand>
        <name>Mg(2+)</name>
        <dbReference type="ChEBI" id="CHEBI:18420"/>
    </ligand>
</feature>
<evidence type="ECO:0000259" key="10">
    <source>
        <dbReference type="SMART" id="SM00382"/>
    </source>
</evidence>
<keyword evidence="12" id="KW-1185">Reference proteome</keyword>
<gene>
    <name evidence="9 11" type="primary">ruvB</name>
    <name evidence="11" type="ordered locus">NRI_0552</name>
</gene>
<feature type="binding site" evidence="9">
    <location>
        <position position="17"/>
    </location>
    <ligand>
        <name>ATP</name>
        <dbReference type="ChEBI" id="CHEBI:30616"/>
    </ligand>
</feature>
<dbReference type="RefSeq" id="WP_015816428.1">
    <property type="nucleotide sequence ID" value="NC_013009.1"/>
</dbReference>
<dbReference type="InterPro" id="IPR041445">
    <property type="entry name" value="AAA_lid_4"/>
</dbReference>
<feature type="binding site" evidence="9">
    <location>
        <position position="312"/>
    </location>
    <ligand>
        <name>DNA</name>
        <dbReference type="ChEBI" id="CHEBI:16991"/>
    </ligand>
</feature>
<keyword evidence="4 9" id="KW-0378">Hydrolase</keyword>
<feature type="binding site" evidence="9">
    <location>
        <position position="63"/>
    </location>
    <ligand>
        <name>ATP</name>
        <dbReference type="ChEBI" id="CHEBI:30616"/>
    </ligand>
</feature>
<dbReference type="GO" id="GO:0000400">
    <property type="term" value="F:four-way junction DNA binding"/>
    <property type="evidence" value="ECO:0007669"/>
    <property type="project" value="UniProtKB-UniRule"/>
</dbReference>
<dbReference type="Gene3D" id="1.10.10.10">
    <property type="entry name" value="Winged helix-like DNA-binding domain superfamily/Winged helix DNA-binding domain"/>
    <property type="match status" value="1"/>
</dbReference>
<reference evidence="11 12" key="1">
    <citation type="journal article" date="2009" name="Nucleic Acids Res.">
        <title>Analysis of complete genome sequence of Neorickettsia risticii: causative agent of Potomac horse fever.</title>
        <authorList>
            <person name="Lin M."/>
            <person name="Zhang C."/>
            <person name="Gibson K."/>
            <person name="Rikihisa Y."/>
        </authorList>
    </citation>
    <scope>NUCLEOTIDE SEQUENCE [LARGE SCALE GENOMIC DNA]</scope>
    <source>
        <strain evidence="11 12">Illinois</strain>
    </source>
</reference>
<dbReference type="InterPro" id="IPR036390">
    <property type="entry name" value="WH_DNA-bd_sf"/>
</dbReference>
<dbReference type="eggNOG" id="COG2255">
    <property type="taxonomic scope" value="Bacteria"/>
</dbReference>
<comment type="domain">
    <text evidence="9">Has 3 domains, the large (RuvB-L) and small ATPase (RuvB-S) domains and the C-terminal head (RuvB-H) domain. The head domain binds DNA, while the ATPase domains jointly bind ATP, ADP or are empty depending on the state of the subunit in the translocation cycle. During a single DNA translocation step the structure of each domain remains the same, but their relative positions change.</text>
</comment>
<dbReference type="Gene3D" id="3.40.50.300">
    <property type="entry name" value="P-loop containing nucleotide triphosphate hydrolases"/>
    <property type="match status" value="1"/>
</dbReference>
<dbReference type="InterPro" id="IPR027417">
    <property type="entry name" value="P-loop_NTPase"/>
</dbReference>
<dbReference type="PRINTS" id="PR00819">
    <property type="entry name" value="CBXCFQXSUPER"/>
</dbReference>
<dbReference type="AlphaFoldDB" id="C6V563"/>